<organism evidence="3">
    <name type="scientific">uncultured Caudovirales phage</name>
    <dbReference type="NCBI Taxonomy" id="2100421"/>
    <lineage>
        <taxon>Viruses</taxon>
        <taxon>Duplodnaviria</taxon>
        <taxon>Heunggongvirae</taxon>
        <taxon>Uroviricota</taxon>
        <taxon>Caudoviricetes</taxon>
        <taxon>Peduoviridae</taxon>
        <taxon>Maltschvirus</taxon>
        <taxon>Maltschvirus maltsch</taxon>
    </lineage>
</organism>
<dbReference type="InterPro" id="IPR008331">
    <property type="entry name" value="Ferritin_DPS_dom"/>
</dbReference>
<dbReference type="GO" id="GO:0003677">
    <property type="term" value="F:DNA binding"/>
    <property type="evidence" value="ECO:0007669"/>
    <property type="project" value="UniProtKB-KW"/>
</dbReference>
<protein>
    <submittedName>
        <fullName evidence="3">Dps DNA-binding ferritin-like protein (Oxidative damage protectant)</fullName>
    </submittedName>
</protein>
<accession>A0A6J7WWI6</accession>
<name>A0A6J7WWI6_9CAUD</name>
<dbReference type="Pfam" id="PF00210">
    <property type="entry name" value="Ferritin"/>
    <property type="match status" value="1"/>
</dbReference>
<dbReference type="Gene3D" id="1.20.1260.10">
    <property type="match status" value="1"/>
</dbReference>
<feature type="domain" description="Ferritin/DPS" evidence="2">
    <location>
        <begin position="11"/>
        <end position="148"/>
    </location>
</feature>
<evidence type="ECO:0000259" key="2">
    <source>
        <dbReference type="Pfam" id="PF00210"/>
    </source>
</evidence>
<dbReference type="PRINTS" id="PR01346">
    <property type="entry name" value="HELNAPAPROT"/>
</dbReference>
<keyword evidence="3" id="KW-0238">DNA-binding</keyword>
<dbReference type="CDD" id="cd01043">
    <property type="entry name" value="DPS"/>
    <property type="match status" value="1"/>
</dbReference>
<gene>
    <name evidence="3" type="ORF">UFOVP240_115</name>
</gene>
<evidence type="ECO:0000313" key="3">
    <source>
        <dbReference type="EMBL" id="CAB5221245.1"/>
    </source>
</evidence>
<comment type="similarity">
    <text evidence="1">Belongs to the Dps family.</text>
</comment>
<dbReference type="GO" id="GO:0008199">
    <property type="term" value="F:ferric iron binding"/>
    <property type="evidence" value="ECO:0007669"/>
    <property type="project" value="InterPro"/>
</dbReference>
<dbReference type="InterPro" id="IPR002177">
    <property type="entry name" value="DPS_DNA-bd"/>
</dbReference>
<sequence length="149" mass="17155">MDELIASTKVALANTFIMYFKTHSFHWNIEGIEFPQYHEFFQDIYEDVYGAVDPLAENLRKLQAYAPISLMQMYNYKTIEEESSQVVLLADMLSSLQSANDKVIESLNKVFDLATAQKEQGLANFVADRIDNHKKHGWMIRASLKKIEG</sequence>
<dbReference type="InterPro" id="IPR012347">
    <property type="entry name" value="Ferritin-like"/>
</dbReference>
<dbReference type="PIRSF" id="PIRSF005900">
    <property type="entry name" value="Dps"/>
    <property type="match status" value="1"/>
</dbReference>
<reference evidence="3" key="1">
    <citation type="submission" date="2020-05" db="EMBL/GenBank/DDBJ databases">
        <authorList>
            <person name="Chiriac C."/>
            <person name="Salcher M."/>
            <person name="Ghai R."/>
            <person name="Kavagutti S V."/>
        </authorList>
    </citation>
    <scope>NUCLEOTIDE SEQUENCE</scope>
</reference>
<evidence type="ECO:0000256" key="1">
    <source>
        <dbReference type="ARBA" id="ARBA00009497"/>
    </source>
</evidence>
<dbReference type="PANTHER" id="PTHR42932:SF3">
    <property type="entry name" value="DNA PROTECTION DURING STARVATION PROTEIN"/>
    <property type="match status" value="1"/>
</dbReference>
<dbReference type="PANTHER" id="PTHR42932">
    <property type="entry name" value="GENERAL STRESS PROTEIN 20U"/>
    <property type="match status" value="1"/>
</dbReference>
<dbReference type="EMBL" id="LR798293">
    <property type="protein sequence ID" value="CAB5221245.1"/>
    <property type="molecule type" value="Genomic_DNA"/>
</dbReference>
<proteinExistence type="inferred from homology"/>
<dbReference type="SUPFAM" id="SSF47240">
    <property type="entry name" value="Ferritin-like"/>
    <property type="match status" value="1"/>
</dbReference>
<dbReference type="InterPro" id="IPR009078">
    <property type="entry name" value="Ferritin-like_SF"/>
</dbReference>